<feature type="compositionally biased region" description="Acidic residues" evidence="1">
    <location>
        <begin position="402"/>
        <end position="411"/>
    </location>
</feature>
<feature type="region of interest" description="Disordered" evidence="1">
    <location>
        <begin position="283"/>
        <end position="306"/>
    </location>
</feature>
<feature type="compositionally biased region" description="Basic residues" evidence="1">
    <location>
        <begin position="294"/>
        <end position="304"/>
    </location>
</feature>
<feature type="region of interest" description="Disordered" evidence="1">
    <location>
        <begin position="394"/>
        <end position="415"/>
    </location>
</feature>
<feature type="region of interest" description="Disordered" evidence="1">
    <location>
        <begin position="1"/>
        <end position="28"/>
    </location>
</feature>
<reference evidence="2 3" key="1">
    <citation type="submission" date="2010-05" db="EMBL/GenBank/DDBJ databases">
        <title>The Genome Sequence of Thecamonas trahens ATCC 50062.</title>
        <authorList>
            <consortium name="The Broad Institute Genome Sequencing Platform"/>
            <person name="Russ C."/>
            <person name="Cuomo C."/>
            <person name="Shea T."/>
            <person name="Young S.K."/>
            <person name="Zeng Q."/>
            <person name="Koehrsen M."/>
            <person name="Haas B."/>
            <person name="Borodovsky M."/>
            <person name="Guigo R."/>
            <person name="Alvarado L."/>
            <person name="Berlin A."/>
            <person name="Bochicchio J."/>
            <person name="Borenstein D."/>
            <person name="Chapman S."/>
            <person name="Chen Z."/>
            <person name="Freedman E."/>
            <person name="Gellesch M."/>
            <person name="Goldberg J."/>
            <person name="Griggs A."/>
            <person name="Gujja S."/>
            <person name="Heilman E."/>
            <person name="Heiman D."/>
            <person name="Hepburn T."/>
            <person name="Howarth C."/>
            <person name="Jen D."/>
            <person name="Larson L."/>
            <person name="Mehta T."/>
            <person name="Park D."/>
            <person name="Pearson M."/>
            <person name="Roberts A."/>
            <person name="Saif S."/>
            <person name="Shenoy N."/>
            <person name="Sisk P."/>
            <person name="Stolte C."/>
            <person name="Sykes S."/>
            <person name="Thomson T."/>
            <person name="Walk T."/>
            <person name="White J."/>
            <person name="Yandava C."/>
            <person name="Burger G."/>
            <person name="Gray M.W."/>
            <person name="Holland P.W.H."/>
            <person name="King N."/>
            <person name="Lang F.B.F."/>
            <person name="Roger A.J."/>
            <person name="Ruiz-Trillo I."/>
            <person name="Lander E."/>
            <person name="Nusbaum C."/>
        </authorList>
    </citation>
    <scope>NUCLEOTIDE SEQUENCE [LARGE SCALE GENOMIC DNA]</scope>
    <source>
        <strain evidence="2 3">ATCC 50062</strain>
    </source>
</reference>
<dbReference type="OMA" id="CTIPAQD"/>
<feature type="compositionally biased region" description="Polar residues" evidence="1">
    <location>
        <begin position="444"/>
        <end position="453"/>
    </location>
</feature>
<feature type="compositionally biased region" description="Low complexity" evidence="1">
    <location>
        <begin position="18"/>
        <end position="28"/>
    </location>
</feature>
<dbReference type="InterPro" id="IPR019332">
    <property type="entry name" value="OSCP1"/>
</dbReference>
<dbReference type="GO" id="GO:0005886">
    <property type="term" value="C:plasma membrane"/>
    <property type="evidence" value="ECO:0007669"/>
    <property type="project" value="TreeGrafter"/>
</dbReference>
<dbReference type="GO" id="GO:0005737">
    <property type="term" value="C:cytoplasm"/>
    <property type="evidence" value="ECO:0007669"/>
    <property type="project" value="TreeGrafter"/>
</dbReference>
<protein>
    <submittedName>
        <fullName evidence="2">OSCP1 protein</fullName>
    </submittedName>
</protein>
<evidence type="ECO:0000313" key="3">
    <source>
        <dbReference type="Proteomes" id="UP000054408"/>
    </source>
</evidence>
<gene>
    <name evidence="2" type="ORF">AMSG_00809</name>
</gene>
<keyword evidence="3" id="KW-1185">Reference proteome</keyword>
<dbReference type="GeneID" id="25560592"/>
<dbReference type="Proteomes" id="UP000054408">
    <property type="component" value="Unassembled WGS sequence"/>
</dbReference>
<dbReference type="AlphaFoldDB" id="A0A0L0DET1"/>
<dbReference type="PANTHER" id="PTHR21439:SF0">
    <property type="entry name" value="PROTEIN OSCP1"/>
    <property type="match status" value="1"/>
</dbReference>
<evidence type="ECO:0000256" key="1">
    <source>
        <dbReference type="SAM" id="MobiDB-lite"/>
    </source>
</evidence>
<dbReference type="RefSeq" id="XP_013762531.1">
    <property type="nucleotide sequence ID" value="XM_013907077.1"/>
</dbReference>
<evidence type="ECO:0000313" key="2">
    <source>
        <dbReference type="EMBL" id="KNC50646.1"/>
    </source>
</evidence>
<dbReference type="Pfam" id="PF10188">
    <property type="entry name" value="Oscp1"/>
    <property type="match status" value="1"/>
</dbReference>
<accession>A0A0L0DET1</accession>
<feature type="compositionally biased region" description="Gly residues" evidence="1">
    <location>
        <begin position="1"/>
        <end position="17"/>
    </location>
</feature>
<proteinExistence type="predicted"/>
<feature type="region of interest" description="Disordered" evidence="1">
    <location>
        <begin position="444"/>
        <end position="464"/>
    </location>
</feature>
<organism evidence="2 3">
    <name type="scientific">Thecamonas trahens ATCC 50062</name>
    <dbReference type="NCBI Taxonomy" id="461836"/>
    <lineage>
        <taxon>Eukaryota</taxon>
        <taxon>Apusozoa</taxon>
        <taxon>Apusomonadida</taxon>
        <taxon>Apusomonadidae</taxon>
        <taxon>Thecamonas</taxon>
    </lineage>
</organism>
<dbReference type="OrthoDB" id="2157380at2759"/>
<dbReference type="PANTHER" id="PTHR21439">
    <property type="entry name" value="OXIDORED-NITRO DOMAIN-CONTAINING PROTEIN"/>
    <property type="match status" value="1"/>
</dbReference>
<sequence length="472" mass="49306">MSAVAGGGSGGSSGGGSNSSKTSSSGRTSGAASVFAVPLLALNMGAEMVFVLQQRLAAQNIGASKAARVLGDVVLALLKPSLLDTLFEPQLVYTPKQLLTMFQDLAHASIMKLSDNSMSKLFDLMSMGFKYHVIAASIPPEILQITRNHLDELRNIVAAASNAAEVITAIDAADARIGSIYDSLTYGDWMLVQQTILAFFQDRRVKVSLFLNSSIQRPDGTFIVDTLQGVTPPFFNVPGAIIYAPSGTTGAFETLATLEPCTIPAQDRASPYGFNMYAEATAAATESGPGESNRKRRSRKRRGLSKSIFDRNLRSKSAAKALPKAKLRKNEAAKHAALARAELAMLSSMLGVEPAVDEPASATPFLVNLFPDLGAADSPARKPAVPGAPARAVATGSLLGGDDSDTSDDDGPATSGMIVIDAQDAMGATHYAANTELSSIMTALNNNPGSSPEHQADGLGDEDDLLALMDGA</sequence>
<dbReference type="eggNOG" id="KOG4033">
    <property type="taxonomic scope" value="Eukaryota"/>
</dbReference>
<dbReference type="EMBL" id="GL349435">
    <property type="protein sequence ID" value="KNC50646.1"/>
    <property type="molecule type" value="Genomic_DNA"/>
</dbReference>
<name>A0A0L0DET1_THETB</name>